<proteinExistence type="predicted"/>
<evidence type="ECO:0000313" key="1">
    <source>
        <dbReference type="WBParaSite" id="SSLN_0001880201-mRNA-1"/>
    </source>
</evidence>
<dbReference type="PANTHER" id="PTHR19446">
    <property type="entry name" value="REVERSE TRANSCRIPTASES"/>
    <property type="match status" value="1"/>
</dbReference>
<reference evidence="1" key="1">
    <citation type="submission" date="2016-06" db="UniProtKB">
        <authorList>
            <consortium name="WormBaseParasite"/>
        </authorList>
    </citation>
    <scope>IDENTIFICATION</scope>
</reference>
<accession>A0A183TNS1</accession>
<dbReference type="WBParaSite" id="SSLN_0001880201-mRNA-1">
    <property type="protein sequence ID" value="SSLN_0001880201-mRNA-1"/>
    <property type="gene ID" value="SSLN_0001880201"/>
</dbReference>
<protein>
    <submittedName>
        <fullName evidence="1">Reverse transcriptase domain-containing protein</fullName>
    </submittedName>
</protein>
<dbReference type="AlphaFoldDB" id="A0A183TNS1"/>
<name>A0A183TNS1_SCHSO</name>
<sequence>LQISSGKAPGSDAIPPEVYKHGGPQLMAELSTLFLEMWRQGQVPQDFEEAAIVYLHKQKVNRQLCDKHRGISLLKIAGKIFAHILLNRLSGHLAQGMLPESQCGFQRHRGTTDMVFAARQLQEKGQEM</sequence>
<organism evidence="1">
    <name type="scientific">Schistocephalus solidus</name>
    <name type="common">Tapeworm</name>
    <dbReference type="NCBI Taxonomy" id="70667"/>
    <lineage>
        <taxon>Eukaryota</taxon>
        <taxon>Metazoa</taxon>
        <taxon>Spiralia</taxon>
        <taxon>Lophotrochozoa</taxon>
        <taxon>Platyhelminthes</taxon>
        <taxon>Cestoda</taxon>
        <taxon>Eucestoda</taxon>
        <taxon>Diphyllobothriidea</taxon>
        <taxon>Diphyllobothriidae</taxon>
        <taxon>Schistocephalus</taxon>
    </lineage>
</organism>